<evidence type="ECO:0000313" key="5">
    <source>
        <dbReference type="EMBL" id="OAI88013.1"/>
    </source>
</evidence>
<protein>
    <submittedName>
        <fullName evidence="5">Acyl-CoA thioesterase II</fullName>
    </submittedName>
</protein>
<dbReference type="InterPro" id="IPR049449">
    <property type="entry name" value="TesB_ACOT8-like_N"/>
</dbReference>
<dbReference type="GO" id="GO:0006637">
    <property type="term" value="P:acyl-CoA metabolic process"/>
    <property type="evidence" value="ECO:0007669"/>
    <property type="project" value="InterPro"/>
</dbReference>
<dbReference type="Pfam" id="PF20789">
    <property type="entry name" value="4HBT_3C"/>
    <property type="match status" value="1"/>
</dbReference>
<evidence type="ECO:0000259" key="3">
    <source>
        <dbReference type="Pfam" id="PF13622"/>
    </source>
</evidence>
<keyword evidence="2" id="KW-0378">Hydrolase</keyword>
<comment type="similarity">
    <text evidence="1">Belongs to the C/M/P thioester hydrolase family.</text>
</comment>
<feature type="domain" description="Acyl-CoA thioesterase-like N-terminal HotDog" evidence="3">
    <location>
        <begin position="20"/>
        <end position="104"/>
    </location>
</feature>
<evidence type="ECO:0000259" key="4">
    <source>
        <dbReference type="Pfam" id="PF20789"/>
    </source>
</evidence>
<dbReference type="RefSeq" id="WP_009394463.1">
    <property type="nucleotide sequence ID" value="NZ_LUCV01000039.1"/>
</dbReference>
<dbReference type="PANTHER" id="PTHR11066">
    <property type="entry name" value="ACYL-COA THIOESTERASE"/>
    <property type="match status" value="1"/>
</dbReference>
<dbReference type="Proteomes" id="UP000077752">
    <property type="component" value="Unassembled WGS sequence"/>
</dbReference>
<sequence length="265" mass="28734">MNFSQLLTAVRQRPQEVVIPAEWAQGRACFGGLMAALVYEAMHARVSPERPVRSLAITFVGPAEPNVPISFEVEPLREGKAVSSLLGRAVQNGQTVTIVQGSFGAGRSSVIDIPALPAVQMKSLAESSPEMPYIPGVTPEYIRFLAMRWGIGNMPFTNKPGRQMGGWVRLRDAVEEPVTEAHLLALCDAWPPATLPYLNKPAAGSTLTWTIEFVQPVASLSTLDWCQYCADVEHSRDGYGHTAAAMWNAAGELLALSRQTVTVFA</sequence>
<gene>
    <name evidence="5" type="ORF">AYO28_25220</name>
</gene>
<dbReference type="GO" id="GO:0047617">
    <property type="term" value="F:fatty acyl-CoA hydrolase activity"/>
    <property type="evidence" value="ECO:0007669"/>
    <property type="project" value="InterPro"/>
</dbReference>
<dbReference type="SUPFAM" id="SSF54637">
    <property type="entry name" value="Thioesterase/thiol ester dehydrase-isomerase"/>
    <property type="match status" value="2"/>
</dbReference>
<dbReference type="InterPro" id="IPR029069">
    <property type="entry name" value="HotDog_dom_sf"/>
</dbReference>
<dbReference type="AlphaFoldDB" id="A0A177SFZ4"/>
<name>A0A177SFZ4_PSEPU</name>
<dbReference type="EMBL" id="LUCV01000039">
    <property type="protein sequence ID" value="OAI88013.1"/>
    <property type="molecule type" value="Genomic_DNA"/>
</dbReference>
<evidence type="ECO:0000313" key="6">
    <source>
        <dbReference type="Proteomes" id="UP000077752"/>
    </source>
</evidence>
<proteinExistence type="inferred from homology"/>
<comment type="caution">
    <text evidence="5">The sequence shown here is derived from an EMBL/GenBank/DDBJ whole genome shotgun (WGS) entry which is preliminary data.</text>
</comment>
<dbReference type="Pfam" id="PF13622">
    <property type="entry name" value="4HBT_3"/>
    <property type="match status" value="1"/>
</dbReference>
<dbReference type="PANTHER" id="PTHR11066:SF34">
    <property type="entry name" value="ACYL-COENZYME A THIOESTERASE 8"/>
    <property type="match status" value="1"/>
</dbReference>
<dbReference type="InterPro" id="IPR042171">
    <property type="entry name" value="Acyl-CoA_hotdog"/>
</dbReference>
<dbReference type="GO" id="GO:0005829">
    <property type="term" value="C:cytosol"/>
    <property type="evidence" value="ECO:0007669"/>
    <property type="project" value="TreeGrafter"/>
</dbReference>
<dbReference type="Gene3D" id="2.40.160.210">
    <property type="entry name" value="Acyl-CoA thioesterase, double hotdog domain"/>
    <property type="match status" value="1"/>
</dbReference>
<evidence type="ECO:0000256" key="2">
    <source>
        <dbReference type="ARBA" id="ARBA00022801"/>
    </source>
</evidence>
<dbReference type="InterPro" id="IPR003703">
    <property type="entry name" value="Acyl_CoA_thio"/>
</dbReference>
<accession>A0A177SFZ4</accession>
<feature type="domain" description="Acyl-CoA thioesterase-like C-terminal" evidence="4">
    <location>
        <begin position="126"/>
        <end position="263"/>
    </location>
</feature>
<organism evidence="5 6">
    <name type="scientific">Pseudomonas putida</name>
    <name type="common">Arthrobacter siderocapsulatus</name>
    <dbReference type="NCBI Taxonomy" id="303"/>
    <lineage>
        <taxon>Bacteria</taxon>
        <taxon>Pseudomonadati</taxon>
        <taxon>Pseudomonadota</taxon>
        <taxon>Gammaproteobacteria</taxon>
        <taxon>Pseudomonadales</taxon>
        <taxon>Pseudomonadaceae</taxon>
        <taxon>Pseudomonas</taxon>
    </lineage>
</organism>
<dbReference type="CDD" id="cd03445">
    <property type="entry name" value="Thioesterase_II_repeat2"/>
    <property type="match status" value="1"/>
</dbReference>
<evidence type="ECO:0000256" key="1">
    <source>
        <dbReference type="ARBA" id="ARBA00006538"/>
    </source>
</evidence>
<reference evidence="5 6" key="1">
    <citation type="submission" date="2016-03" db="EMBL/GenBank/DDBJ databases">
        <title>Draft Genome Assembly of Pseudomonas putida strain CBF10-2.</title>
        <authorList>
            <person name="Iyer R.S."/>
            <person name="Damania A."/>
        </authorList>
    </citation>
    <scope>NUCLEOTIDE SEQUENCE [LARGE SCALE GENOMIC DNA]</scope>
    <source>
        <strain evidence="5 6">CBF10-2</strain>
    </source>
</reference>
<dbReference type="GO" id="GO:0009062">
    <property type="term" value="P:fatty acid catabolic process"/>
    <property type="evidence" value="ECO:0007669"/>
    <property type="project" value="TreeGrafter"/>
</dbReference>
<dbReference type="InterPro" id="IPR049450">
    <property type="entry name" value="ACOT8-like_C"/>
</dbReference>